<name>E5AU17_MYCRK</name>
<protein>
    <submittedName>
        <fullName evidence="1">Uncharacterized protein</fullName>
    </submittedName>
</protein>
<dbReference type="AlphaFoldDB" id="E5AU17"/>
<keyword evidence="1" id="KW-0614">Plasmid</keyword>
<gene>
    <name evidence="1" type="ordered locus">RBRH_00509</name>
</gene>
<proteinExistence type="predicted"/>
<geneLocation type="plasmid" evidence="1 2">
    <name>pBRH01</name>
</geneLocation>
<sequence length="43" mass="4846">MKRRIFFTPRLSAPPIIAMTGVRALDYAFAIARCRSCYCGIAH</sequence>
<accession>E5AU17</accession>
<dbReference type="KEGG" id="brh:RBRH_00509"/>
<dbReference type="HOGENOM" id="CLU_3230885_0_0_4"/>
<reference evidence="1 2" key="1">
    <citation type="journal article" date="2011" name="J. Bacteriol.">
        <title>Complete genome sequence of Burkholderia rhizoxinica, an endosymbiont of Rhizopus microsporus.</title>
        <authorList>
            <person name="Lackner G."/>
            <person name="Moebius N."/>
            <person name="Partida-Martinez L."/>
            <person name="Hertweck C."/>
        </authorList>
    </citation>
    <scope>NUCLEOTIDE SEQUENCE [LARGE SCALE GENOMIC DNA]</scope>
    <source>
        <strain evidence="2">DSM 19002 / CIP 109453 / HKI 454</strain>
        <plasmid evidence="1 2">pBRH01</plasmid>
    </source>
</reference>
<dbReference type="EMBL" id="FR687360">
    <property type="protein sequence ID" value="CBW76591.1"/>
    <property type="molecule type" value="Genomic_DNA"/>
</dbReference>
<evidence type="ECO:0000313" key="2">
    <source>
        <dbReference type="Proteomes" id="UP000007437"/>
    </source>
</evidence>
<evidence type="ECO:0000313" key="1">
    <source>
        <dbReference type="EMBL" id="CBW76591.1"/>
    </source>
</evidence>
<organism evidence="1 2">
    <name type="scientific">Mycetohabitans rhizoxinica (strain DSM 19002 / CIP 109453 / HKI 454)</name>
    <name type="common">Paraburkholderia rhizoxinica</name>
    <dbReference type="NCBI Taxonomy" id="882378"/>
    <lineage>
        <taxon>Bacteria</taxon>
        <taxon>Pseudomonadati</taxon>
        <taxon>Pseudomonadota</taxon>
        <taxon>Betaproteobacteria</taxon>
        <taxon>Burkholderiales</taxon>
        <taxon>Burkholderiaceae</taxon>
        <taxon>Mycetohabitans</taxon>
    </lineage>
</organism>
<dbReference type="Proteomes" id="UP000007437">
    <property type="component" value="Plasmid pBRH01"/>
</dbReference>